<dbReference type="Proteomes" id="UP000274201">
    <property type="component" value="Chromosome"/>
</dbReference>
<gene>
    <name evidence="1" type="ORF">NCTC12905_00540</name>
</gene>
<dbReference type="RefSeq" id="WP_126602607.1">
    <property type="nucleotide sequence ID" value="NZ_LR134529.1"/>
</dbReference>
<sequence length="687" mass="78866">MKTNLSGRVRNTSLPKTHALLPLFEAVVNSIHSIEETGSDFSSSHIIISIMRTEQALLPLEGTEKLNKSQIIGFKVIDNGTGFNERNFQSFETLDSDYKVEKGCHGIGRLLWLKAFDDVKIRSIYGTDKGLKGREFLFDAVEGIKALHEFQDNCTTRKTVVELKGLKKDYKARVRKTLQSIANALLEHCLWYFARTGGCPSITIEDGSEKILLNELYKQCIHDAVSNEEIEIGDYNFSIMHIKFRNLPLDNHTLSFCAGSRVITEEAISKKIPSMQSKLQDDMGKFIYSCYISSPFLDERVRSERTGFNIEENTEGLFEEIEISFDMIRKAIFPKIEKYLDKELKHNIQNNSEIVEKFTHKVPRYRPLLNYLTDNDYMFSPTINEQKLELHLHECFARIENELLKEGHNVLAVQQGENPERYTARINKYVNAVGDLKKSDLANYLCHRKTIIELLKESLNSLSTDDGKERYVKENVIHQLIVPMKCDSESVAMNNCNLWLIDEKLAFHDYLASDLPLNRIPFTGSTDKGRPDISSLEVHDNSTYCNPLLVSDNKEDSTPPTLASLTIVEIKRPMRNDAEAGTDKDPIEQVFTYLEKIREGEVRTPKGRPINLNGKVPGYCYVICDLTEKIQECCKRWDLTEAGDHMGYFGYHKRYESYIEVISFDKLIADTEKRHQRFFEALGLPLR</sequence>
<protein>
    <recommendedName>
        <fullName evidence="3">ATP-binding protein</fullName>
    </recommendedName>
</protein>
<organism evidence="1 2">
    <name type="scientific">Bartonella vinsonii</name>
    <name type="common">Rochalimaea vinsonii</name>
    <dbReference type="NCBI Taxonomy" id="33047"/>
    <lineage>
        <taxon>Bacteria</taxon>
        <taxon>Pseudomonadati</taxon>
        <taxon>Pseudomonadota</taxon>
        <taxon>Alphaproteobacteria</taxon>
        <taxon>Hyphomicrobiales</taxon>
        <taxon>Bartonellaceae</taxon>
        <taxon>Bartonella</taxon>
    </lineage>
</organism>
<name>A0A448V563_BARVI</name>
<accession>A0A448V563</accession>
<reference evidence="1 2" key="1">
    <citation type="submission" date="2018-12" db="EMBL/GenBank/DDBJ databases">
        <authorList>
            <consortium name="Pathogen Informatics"/>
        </authorList>
    </citation>
    <scope>NUCLEOTIDE SEQUENCE [LARGE SCALE GENOMIC DNA]</scope>
    <source>
        <strain evidence="1 2">NCTC12905</strain>
    </source>
</reference>
<evidence type="ECO:0000313" key="2">
    <source>
        <dbReference type="Proteomes" id="UP000274201"/>
    </source>
</evidence>
<dbReference type="OrthoDB" id="2041081at2"/>
<proteinExistence type="predicted"/>
<dbReference type="EMBL" id="LR134529">
    <property type="protein sequence ID" value="VEJ44897.1"/>
    <property type="molecule type" value="Genomic_DNA"/>
</dbReference>
<evidence type="ECO:0008006" key="3">
    <source>
        <dbReference type="Google" id="ProtNLM"/>
    </source>
</evidence>
<dbReference type="AlphaFoldDB" id="A0A448V563"/>
<evidence type="ECO:0000313" key="1">
    <source>
        <dbReference type="EMBL" id="VEJ44897.1"/>
    </source>
</evidence>